<sequence length="499" mass="55380">MRMNDPPLTLLPQIQRLVSTNEAPTSAGADAVKVLLEIHRTQSAVDGQHHQESNPTCSSIEKLNAVLAPIRRLPAEIIGEVLLAAFEDHRRQTRAASWAPWRLAHICRSWRNVALRVPRLWAKIVVFNGSCSSATLGRRQLALEEQLARSSCTPITLEISWSEPAGGLTTRHHDTRLVELVVAHCERWEHLQLDVLGDSDFFFSLLEPAQNRLLALHTLSCQGSGSISVGCDMFLDAPKLARVLYMVGEGYVRLPWAQLRSCYLGQSPRMGGLGSAHQLVVLELDLGYGERPGTNAVVTLPNLLHLRVWGGTGLQNLTAPLLRSLFIETVHHEIDRVPSFLRRSQCQLSALCIRQDWDLDEMFPTDVVIEILLCVPALALMLLIEREWITGKDGVPVIDEDDDDPTCIGDLFTFMQSGDSETSLAEVVPHLRTLVYHLRYSPFETDAFLGMASKRSTVEIFIPEVEPYLNAAAAAPNIGAISEADLEAFVDDNFPSPWS</sequence>
<accession>A0ABQ0LPD6</accession>
<organism evidence="1 2">
    <name type="scientific">Mycena chlorophos</name>
    <name type="common">Agaric fungus</name>
    <name type="synonym">Agaricus chlorophos</name>
    <dbReference type="NCBI Taxonomy" id="658473"/>
    <lineage>
        <taxon>Eukaryota</taxon>
        <taxon>Fungi</taxon>
        <taxon>Dikarya</taxon>
        <taxon>Basidiomycota</taxon>
        <taxon>Agaricomycotina</taxon>
        <taxon>Agaricomycetes</taxon>
        <taxon>Agaricomycetidae</taxon>
        <taxon>Agaricales</taxon>
        <taxon>Marasmiineae</taxon>
        <taxon>Mycenaceae</taxon>
        <taxon>Mycena</taxon>
    </lineage>
</organism>
<gene>
    <name evidence="1" type="ORF">MCHLO_09900</name>
</gene>
<keyword evidence="2" id="KW-1185">Reference proteome</keyword>
<name>A0ABQ0LPD6_MYCCL</name>
<reference evidence="1" key="1">
    <citation type="submission" date="2014-09" db="EMBL/GenBank/DDBJ databases">
        <title>Genome sequence of the luminous mushroom Mycena chlorophos for searching fungal bioluminescence genes.</title>
        <authorList>
            <person name="Tanaka Y."/>
            <person name="Kasuga D."/>
            <person name="Oba Y."/>
            <person name="Hase S."/>
            <person name="Sato K."/>
            <person name="Oba Y."/>
            <person name="Sakakibara Y."/>
        </authorList>
    </citation>
    <scope>NUCLEOTIDE SEQUENCE</scope>
</reference>
<evidence type="ECO:0008006" key="3">
    <source>
        <dbReference type="Google" id="ProtNLM"/>
    </source>
</evidence>
<proteinExistence type="predicted"/>
<dbReference type="Proteomes" id="UP000815677">
    <property type="component" value="Unassembled WGS sequence"/>
</dbReference>
<evidence type="ECO:0000313" key="1">
    <source>
        <dbReference type="EMBL" id="GAT52891.1"/>
    </source>
</evidence>
<dbReference type="EMBL" id="DF847981">
    <property type="protein sequence ID" value="GAT52891.1"/>
    <property type="molecule type" value="Genomic_DNA"/>
</dbReference>
<evidence type="ECO:0000313" key="2">
    <source>
        <dbReference type="Proteomes" id="UP000815677"/>
    </source>
</evidence>
<protein>
    <recommendedName>
        <fullName evidence="3">F-box domain-containing protein</fullName>
    </recommendedName>
</protein>